<keyword evidence="7" id="KW-1185">Reference proteome</keyword>
<feature type="transmembrane region" description="Helical" evidence="5">
    <location>
        <begin position="359"/>
        <end position="385"/>
    </location>
</feature>
<feature type="transmembrane region" description="Helical" evidence="5">
    <location>
        <begin position="32"/>
        <end position="49"/>
    </location>
</feature>
<dbReference type="GO" id="GO:0008514">
    <property type="term" value="F:organic anion transmembrane transporter activity"/>
    <property type="evidence" value="ECO:0007669"/>
    <property type="project" value="UniProtKB-ARBA"/>
</dbReference>
<name>A0A9J7AXC9_9PROT</name>
<evidence type="ECO:0000256" key="2">
    <source>
        <dbReference type="ARBA" id="ARBA00022692"/>
    </source>
</evidence>
<dbReference type="EMBL" id="CP102480">
    <property type="protein sequence ID" value="UUX50900.1"/>
    <property type="molecule type" value="Genomic_DNA"/>
</dbReference>
<feature type="transmembrane region" description="Helical" evidence="5">
    <location>
        <begin position="83"/>
        <end position="104"/>
    </location>
</feature>
<proteinExistence type="predicted"/>
<keyword evidence="2 5" id="KW-0812">Transmembrane</keyword>
<dbReference type="PANTHER" id="PTHR10283:SF82">
    <property type="entry name" value="SOLUTE CARRIER FAMILY 13 MEMBER 2"/>
    <property type="match status" value="1"/>
</dbReference>
<feature type="transmembrane region" description="Helical" evidence="5">
    <location>
        <begin position="397"/>
        <end position="417"/>
    </location>
</feature>
<feature type="transmembrane region" description="Helical" evidence="5">
    <location>
        <begin position="210"/>
        <end position="234"/>
    </location>
</feature>
<feature type="transmembrane region" description="Helical" evidence="5">
    <location>
        <begin position="56"/>
        <end position="77"/>
    </location>
</feature>
<dbReference type="InterPro" id="IPR001898">
    <property type="entry name" value="SLC13A/DASS"/>
</dbReference>
<feature type="transmembrane region" description="Helical" evidence="5">
    <location>
        <begin position="116"/>
        <end position="135"/>
    </location>
</feature>
<dbReference type="GO" id="GO:0005886">
    <property type="term" value="C:plasma membrane"/>
    <property type="evidence" value="ECO:0007669"/>
    <property type="project" value="TreeGrafter"/>
</dbReference>
<comment type="subcellular location">
    <subcellularLocation>
        <location evidence="1">Membrane</location>
        <topology evidence="1">Multi-pass membrane protein</topology>
    </subcellularLocation>
</comment>
<evidence type="ECO:0000256" key="4">
    <source>
        <dbReference type="ARBA" id="ARBA00023136"/>
    </source>
</evidence>
<evidence type="ECO:0000313" key="6">
    <source>
        <dbReference type="EMBL" id="UUX50900.1"/>
    </source>
</evidence>
<reference evidence="6" key="1">
    <citation type="submission" date="2022-08" db="EMBL/GenBank/DDBJ databases">
        <title>Nisaea acidiphila sp. nov., isolated from a marine algal debris and emended description of the genus Nisaea Urios et al. 2008.</title>
        <authorList>
            <person name="Kwon K."/>
        </authorList>
    </citation>
    <scope>NUCLEOTIDE SEQUENCE</scope>
    <source>
        <strain evidence="6">MEBiC11861</strain>
    </source>
</reference>
<evidence type="ECO:0000256" key="3">
    <source>
        <dbReference type="ARBA" id="ARBA00022989"/>
    </source>
</evidence>
<accession>A0A9J7AXC9</accession>
<dbReference type="KEGG" id="naci:NUH88_04225"/>
<protein>
    <submittedName>
        <fullName evidence="6">Anion permease</fullName>
    </submittedName>
</protein>
<organism evidence="6 7">
    <name type="scientific">Nisaea acidiphila</name>
    <dbReference type="NCBI Taxonomy" id="1862145"/>
    <lineage>
        <taxon>Bacteria</taxon>
        <taxon>Pseudomonadati</taxon>
        <taxon>Pseudomonadota</taxon>
        <taxon>Alphaproteobacteria</taxon>
        <taxon>Rhodospirillales</taxon>
        <taxon>Thalassobaculaceae</taxon>
        <taxon>Nisaea</taxon>
    </lineage>
</organism>
<dbReference type="GO" id="GO:1905039">
    <property type="term" value="P:carboxylic acid transmembrane transport"/>
    <property type="evidence" value="ECO:0007669"/>
    <property type="project" value="UniProtKB-ARBA"/>
</dbReference>
<dbReference type="Proteomes" id="UP001060336">
    <property type="component" value="Chromosome"/>
</dbReference>
<dbReference type="Pfam" id="PF00939">
    <property type="entry name" value="Na_sulph_symp"/>
    <property type="match status" value="1"/>
</dbReference>
<keyword evidence="3 5" id="KW-1133">Transmembrane helix</keyword>
<evidence type="ECO:0000256" key="5">
    <source>
        <dbReference type="SAM" id="Phobius"/>
    </source>
</evidence>
<evidence type="ECO:0000256" key="1">
    <source>
        <dbReference type="ARBA" id="ARBA00004141"/>
    </source>
</evidence>
<feature type="transmembrane region" description="Helical" evidence="5">
    <location>
        <begin position="286"/>
        <end position="306"/>
    </location>
</feature>
<feature type="transmembrane region" description="Helical" evidence="5">
    <location>
        <begin position="9"/>
        <end position="26"/>
    </location>
</feature>
<dbReference type="AlphaFoldDB" id="A0A9J7AXC9"/>
<sequence length="464" mass="48230">MQSFAPRHLILLPVLAIGAWLAFLPPEGMPPGAAPAGALVVLCIGLWATGAIAEHLVAMLLFFLAMVFAIAPPATVFSGFASGAFWLVFGGLIIGAAVDVTGLGKRLARAITARISGGYGAVIAGIVTVSVVLIFLMPSTLSRIVLLMPIILALADRLGYADGSKGRQGMVLAMILSSYLCSVGVLPSNVPNNVLVGAAETSHGVVIRYFDYLLLHFPVLGAVKAVMIALLLTWMFGEAAEPKADEVEETGPTWAGMTLSEKKMALYLAIALVLWATDAVHGISPAWISLGIGIVCLLPGAGLVSPDVYRQKISFNPLIYIAGILAVGALVAQSGLGTWVGAELIAAEGLEPGNPAEAFAVIAGLGTFLGMISTMPAVPAVLAPLASELSAASGFPLFQVMNLIVVGFSTVIMPYQVPPFVIGMQLGNVPLASGARACLALALLSFLVILPLDFIWWWMLGMFG</sequence>
<feature type="transmembrane region" description="Helical" evidence="5">
    <location>
        <begin position="171"/>
        <end position="190"/>
    </location>
</feature>
<feature type="transmembrane region" description="Helical" evidence="5">
    <location>
        <begin position="318"/>
        <end position="339"/>
    </location>
</feature>
<dbReference type="RefSeq" id="WP_257770150.1">
    <property type="nucleotide sequence ID" value="NZ_CP102480.1"/>
</dbReference>
<dbReference type="PANTHER" id="PTHR10283">
    <property type="entry name" value="SOLUTE CARRIER FAMILY 13 MEMBER"/>
    <property type="match status" value="1"/>
</dbReference>
<feature type="transmembrane region" description="Helical" evidence="5">
    <location>
        <begin position="437"/>
        <end position="460"/>
    </location>
</feature>
<keyword evidence="4 5" id="KW-0472">Membrane</keyword>
<evidence type="ECO:0000313" key="7">
    <source>
        <dbReference type="Proteomes" id="UP001060336"/>
    </source>
</evidence>
<gene>
    <name evidence="6" type="ORF">NUH88_04225</name>
</gene>